<dbReference type="PANTHER" id="PTHR37418">
    <property type="entry name" value="3-KETO-5-AMINOHEXANOATE CLEAVAGE ENZYME-RELATED"/>
    <property type="match status" value="1"/>
</dbReference>
<sequence>MSKAIITCAVNGVLTDPKQHNVPVTPAEMAAEARRAYEAGASVMHIHLRQQGPDQGHLPSWDIDLSNEVQAAIRDACPDVIINHTTGVVGPNYQEALDVVTATRPEMAACNAGSLNYLKIRANGQWAWPPMLFDNPVEKVQHFIDTITNAGGIPEFECFDTGIVRSVGMYQKNGMFKGTAQMNFVMGVASGQPARADLLPILADLAPEDSRWQVTAIGREEIWPLHAKAAELGGHLRTGLEDTFYLADGTKVTSNGQLIEEMAKTARNAGRDIATPQEARAILGL</sequence>
<organism evidence="5 6">
    <name type="scientific">Thalassovita litoralis</name>
    <dbReference type="NCBI Taxonomy" id="1010611"/>
    <lineage>
        <taxon>Bacteria</taxon>
        <taxon>Pseudomonadati</taxon>
        <taxon>Pseudomonadota</taxon>
        <taxon>Alphaproteobacteria</taxon>
        <taxon>Rhodobacterales</taxon>
        <taxon>Roseobacteraceae</taxon>
        <taxon>Thalassovita</taxon>
    </lineage>
</organism>
<dbReference type="OrthoDB" id="9805277at2"/>
<evidence type="ECO:0000256" key="3">
    <source>
        <dbReference type="ARBA" id="ARBA00022723"/>
    </source>
</evidence>
<comment type="cofactor">
    <cofactor evidence="1">
        <name>Zn(2+)</name>
        <dbReference type="ChEBI" id="CHEBI:29105"/>
    </cofactor>
</comment>
<evidence type="ECO:0000256" key="4">
    <source>
        <dbReference type="ARBA" id="ARBA00022833"/>
    </source>
</evidence>
<evidence type="ECO:0000256" key="2">
    <source>
        <dbReference type="ARBA" id="ARBA00022679"/>
    </source>
</evidence>
<proteinExistence type="predicted"/>
<keyword evidence="3" id="KW-0479">Metal-binding</keyword>
<dbReference type="PANTHER" id="PTHR37418:SF2">
    <property type="entry name" value="3-KETO-5-AMINOHEXANOATE CLEAVAGE ENZYME"/>
    <property type="match status" value="1"/>
</dbReference>
<name>A0A521C029_9RHOB</name>
<dbReference type="RefSeq" id="WP_142492494.1">
    <property type="nucleotide sequence ID" value="NZ_FXTO01000005.1"/>
</dbReference>
<evidence type="ECO:0000256" key="1">
    <source>
        <dbReference type="ARBA" id="ARBA00001947"/>
    </source>
</evidence>
<dbReference type="Gene3D" id="3.20.20.70">
    <property type="entry name" value="Aldolase class I"/>
    <property type="match status" value="1"/>
</dbReference>
<accession>A0A521C029</accession>
<dbReference type="EMBL" id="FXTO01000005">
    <property type="protein sequence ID" value="SMO52763.1"/>
    <property type="molecule type" value="Genomic_DNA"/>
</dbReference>
<keyword evidence="4" id="KW-0862">Zinc</keyword>
<dbReference type="GO" id="GO:0043720">
    <property type="term" value="F:3-keto-5-aminohexanoate cleavage activity"/>
    <property type="evidence" value="ECO:0007669"/>
    <property type="project" value="InterPro"/>
</dbReference>
<evidence type="ECO:0000313" key="6">
    <source>
        <dbReference type="Proteomes" id="UP000316030"/>
    </source>
</evidence>
<dbReference type="Pfam" id="PF05853">
    <property type="entry name" value="BKACE"/>
    <property type="match status" value="1"/>
</dbReference>
<dbReference type="Proteomes" id="UP000316030">
    <property type="component" value="Unassembled WGS sequence"/>
</dbReference>
<gene>
    <name evidence="5" type="ORF">SAMN06265173_1057</name>
</gene>
<protein>
    <submittedName>
        <fullName evidence="5">Uncharacterized conserved protein, DUF849 family</fullName>
    </submittedName>
</protein>
<dbReference type="InterPro" id="IPR013785">
    <property type="entry name" value="Aldolase_TIM"/>
</dbReference>
<dbReference type="GO" id="GO:0046872">
    <property type="term" value="F:metal ion binding"/>
    <property type="evidence" value="ECO:0007669"/>
    <property type="project" value="UniProtKB-KW"/>
</dbReference>
<keyword evidence="6" id="KW-1185">Reference proteome</keyword>
<keyword evidence="2" id="KW-0808">Transferase</keyword>
<reference evidence="5 6" key="1">
    <citation type="submission" date="2017-05" db="EMBL/GenBank/DDBJ databases">
        <authorList>
            <person name="Varghese N."/>
            <person name="Submissions S."/>
        </authorList>
    </citation>
    <scope>NUCLEOTIDE SEQUENCE [LARGE SCALE GENOMIC DNA]</scope>
    <source>
        <strain evidence="5 6">DSM 29506</strain>
    </source>
</reference>
<dbReference type="AlphaFoldDB" id="A0A521C029"/>
<dbReference type="InterPro" id="IPR008567">
    <property type="entry name" value="BKACE"/>
</dbReference>
<evidence type="ECO:0000313" key="5">
    <source>
        <dbReference type="EMBL" id="SMO52763.1"/>
    </source>
</evidence>